<evidence type="ECO:0000313" key="3">
    <source>
        <dbReference type="Proteomes" id="UP000692954"/>
    </source>
</evidence>
<evidence type="ECO:0008006" key="4">
    <source>
        <dbReference type="Google" id="ProtNLM"/>
    </source>
</evidence>
<keyword evidence="1" id="KW-0812">Transmembrane</keyword>
<dbReference type="OrthoDB" id="301108at2759"/>
<protein>
    <recommendedName>
        <fullName evidence="4">Transmembrane protein</fullName>
    </recommendedName>
</protein>
<reference evidence="2" key="1">
    <citation type="submission" date="2021-01" db="EMBL/GenBank/DDBJ databases">
        <authorList>
            <consortium name="Genoscope - CEA"/>
            <person name="William W."/>
        </authorList>
    </citation>
    <scope>NUCLEOTIDE SEQUENCE</scope>
</reference>
<evidence type="ECO:0000313" key="2">
    <source>
        <dbReference type="EMBL" id="CAD8081965.1"/>
    </source>
</evidence>
<proteinExistence type="predicted"/>
<comment type="caution">
    <text evidence="2">The sequence shown here is derived from an EMBL/GenBank/DDBJ whole genome shotgun (WGS) entry which is preliminary data.</text>
</comment>
<accession>A0A8S1MY59</accession>
<sequence length="531" mass="62712">MFSKLISWFKNLKMSNQIIIVNFFIIFFAVVVAISTAYVQQTIFFTIISDVEQALSLKQEKSIVNNISREIRLYIHQKNYQNYQINVNQFQDCIEEEEITENNIIYNSDIICQGLYTKQYDNQGILLQKMLSFLSPFTQLFMADEQSRIIFVDIPNNQIFAQFPRMYKYKNYVPKSRPWYQNHINQHQNNPKSEYYYSPIYISVRNFMPYFALTYSLMFNQTLFGMTAQIQEIQDKNIKSIPLSIFLVNYNGDVILSTLQTINETNLTVKITNVTKTGFNQTDWEFIKANSNSNITQRFKDASFYLENKIFNRIVFVNAFCFEKENLTLIVFKNVTYEIETEQKIQEQVNSVKMKMIQEVQIYIGISLLLVILTTSFIRCLSAPLLNLIQLINIHVRKIGNNLDSELFKMSLKTKKQTDVFSSLTYSFLGLRDLQTRRSENKNQTCQQIEDIKYNFNYQEIDCSKIKEQILHLPGLEASEIFKKINSFQKPLLLRSFSQKKLWISTCDETLYRLILIKQIFQQLFQKNSIL</sequence>
<keyword evidence="3" id="KW-1185">Reference proteome</keyword>
<name>A0A8S1MY59_9CILI</name>
<keyword evidence="1" id="KW-0472">Membrane</keyword>
<organism evidence="2 3">
    <name type="scientific">Paramecium sonneborni</name>
    <dbReference type="NCBI Taxonomy" id="65129"/>
    <lineage>
        <taxon>Eukaryota</taxon>
        <taxon>Sar</taxon>
        <taxon>Alveolata</taxon>
        <taxon>Ciliophora</taxon>
        <taxon>Intramacronucleata</taxon>
        <taxon>Oligohymenophorea</taxon>
        <taxon>Peniculida</taxon>
        <taxon>Parameciidae</taxon>
        <taxon>Paramecium</taxon>
    </lineage>
</organism>
<dbReference type="AlphaFoldDB" id="A0A8S1MY59"/>
<dbReference type="EMBL" id="CAJJDN010000042">
    <property type="protein sequence ID" value="CAD8081965.1"/>
    <property type="molecule type" value="Genomic_DNA"/>
</dbReference>
<dbReference type="Proteomes" id="UP000692954">
    <property type="component" value="Unassembled WGS sequence"/>
</dbReference>
<feature type="transmembrane region" description="Helical" evidence="1">
    <location>
        <begin position="20"/>
        <end position="39"/>
    </location>
</feature>
<keyword evidence="1" id="KW-1133">Transmembrane helix</keyword>
<evidence type="ECO:0000256" key="1">
    <source>
        <dbReference type="SAM" id="Phobius"/>
    </source>
</evidence>
<gene>
    <name evidence="2" type="ORF">PSON_ATCC_30995.1.T0420319</name>
</gene>